<evidence type="ECO:0000256" key="2">
    <source>
        <dbReference type="SAM" id="Phobius"/>
    </source>
</evidence>
<evidence type="ECO:0000313" key="5">
    <source>
        <dbReference type="EMBL" id="QPZ37652.1"/>
    </source>
</evidence>
<protein>
    <submittedName>
        <fullName evidence="5">YcnI family protein</fullName>
    </submittedName>
</protein>
<accession>A0ABX6YGY6</accession>
<keyword evidence="2" id="KW-0472">Membrane</keyword>
<keyword evidence="2" id="KW-1133">Transmembrane helix</keyword>
<evidence type="ECO:0000259" key="4">
    <source>
        <dbReference type="Pfam" id="PF07987"/>
    </source>
</evidence>
<dbReference type="Pfam" id="PF07987">
    <property type="entry name" value="DUF1775"/>
    <property type="match status" value="1"/>
</dbReference>
<proteinExistence type="predicted"/>
<dbReference type="EMBL" id="CP061169">
    <property type="protein sequence ID" value="QPZ37652.1"/>
    <property type="molecule type" value="Genomic_DNA"/>
</dbReference>
<evidence type="ECO:0000256" key="1">
    <source>
        <dbReference type="SAM" id="MobiDB-lite"/>
    </source>
</evidence>
<feature type="signal peptide" evidence="3">
    <location>
        <begin position="1"/>
        <end position="29"/>
    </location>
</feature>
<feature type="transmembrane region" description="Helical" evidence="2">
    <location>
        <begin position="210"/>
        <end position="233"/>
    </location>
</feature>
<feature type="chain" id="PRO_5047427275" evidence="3">
    <location>
        <begin position="30"/>
        <end position="242"/>
    </location>
</feature>
<dbReference type="RefSeq" id="WP_166990992.1">
    <property type="nucleotide sequence ID" value="NZ_CP061169.1"/>
</dbReference>
<keyword evidence="2" id="KW-0812">Transmembrane</keyword>
<sequence length="242" mass="24615">MKKATRHRVGIGVVAGAALALALPLAASAHVHVVPDEAAAGSSTVLTFTIGHGCDGSPTTAVSIQMPDEIISAKPVVNAGWTAQTQTEPVDGVTDQHGDPVSERTSVVDFTAKTPLADSQIDTLSVQVSLPEETAGETLAFPVEQTCETGSTSWDQVAESGEDEPEHPAPTVAVGDVDTAGHGHAEGDDAAENSDTQASASSQTDDDNDLIARIIGIAGLAVGAAGIVLAVTARRPRAKETK</sequence>
<feature type="compositionally biased region" description="Polar residues" evidence="1">
    <location>
        <begin position="146"/>
        <end position="155"/>
    </location>
</feature>
<gene>
    <name evidence="5" type="ORF">HCR76_12575</name>
</gene>
<evidence type="ECO:0000256" key="3">
    <source>
        <dbReference type="SAM" id="SignalP"/>
    </source>
</evidence>
<evidence type="ECO:0000313" key="6">
    <source>
        <dbReference type="Proteomes" id="UP000662814"/>
    </source>
</evidence>
<dbReference type="Proteomes" id="UP000662814">
    <property type="component" value="Chromosome"/>
</dbReference>
<feature type="compositionally biased region" description="Polar residues" evidence="1">
    <location>
        <begin position="193"/>
        <end position="203"/>
    </location>
</feature>
<keyword evidence="3" id="KW-0732">Signal</keyword>
<dbReference type="CDD" id="cd08545">
    <property type="entry name" value="YcnI_like"/>
    <property type="match status" value="1"/>
</dbReference>
<dbReference type="Gene3D" id="2.60.40.2230">
    <property type="entry name" value="Uncharacterised protein YcnI-like PF07987, DUF1775"/>
    <property type="match status" value="1"/>
</dbReference>
<feature type="region of interest" description="Disordered" evidence="1">
    <location>
        <begin position="144"/>
        <end position="205"/>
    </location>
</feature>
<feature type="domain" description="YncI copper-binding" evidence="4">
    <location>
        <begin position="30"/>
        <end position="174"/>
    </location>
</feature>
<keyword evidence="6" id="KW-1185">Reference proteome</keyword>
<reference evidence="5 6" key="1">
    <citation type="submission" date="2020-12" db="EMBL/GenBank/DDBJ databases">
        <title>Microbacterium sp. HY060.</title>
        <authorList>
            <person name="Zhou J."/>
        </authorList>
    </citation>
    <scope>NUCLEOTIDE SEQUENCE [LARGE SCALE GENOMIC DNA]</scope>
    <source>
        <strain evidence="5 6">HY60</strain>
    </source>
</reference>
<dbReference type="InterPro" id="IPR038507">
    <property type="entry name" value="YcnI-like_sf"/>
</dbReference>
<organism evidence="5 6">
    <name type="scientific">Paramicrobacterium chengjingii</name>
    <dbReference type="NCBI Taxonomy" id="2769067"/>
    <lineage>
        <taxon>Bacteria</taxon>
        <taxon>Bacillati</taxon>
        <taxon>Actinomycetota</taxon>
        <taxon>Actinomycetes</taxon>
        <taxon>Micrococcales</taxon>
        <taxon>Microbacteriaceae</taxon>
        <taxon>Paramicrobacterium</taxon>
    </lineage>
</organism>
<dbReference type="InterPro" id="IPR012533">
    <property type="entry name" value="YcnI-copper_dom"/>
</dbReference>
<name>A0ABX6YGY6_9MICO</name>